<dbReference type="GO" id="GO:0009873">
    <property type="term" value="P:ethylene-activated signaling pathway"/>
    <property type="evidence" value="ECO:0007669"/>
    <property type="project" value="InterPro"/>
</dbReference>
<feature type="transmembrane region" description="Helical" evidence="7">
    <location>
        <begin position="336"/>
        <end position="357"/>
    </location>
</feature>
<feature type="region of interest" description="Disordered" evidence="6">
    <location>
        <begin position="726"/>
        <end position="767"/>
    </location>
</feature>
<dbReference type="PANTHER" id="PTHR11706:SF75">
    <property type="entry name" value="ETHYLENE-INSENSITIVE PROTEIN 2"/>
    <property type="match status" value="1"/>
</dbReference>
<evidence type="ECO:0000313" key="9">
    <source>
        <dbReference type="Proteomes" id="UP001055439"/>
    </source>
</evidence>
<dbReference type="GO" id="GO:0005886">
    <property type="term" value="C:plasma membrane"/>
    <property type="evidence" value="ECO:0007669"/>
    <property type="project" value="TreeGrafter"/>
</dbReference>
<feature type="region of interest" description="Disordered" evidence="6">
    <location>
        <begin position="1367"/>
        <end position="1390"/>
    </location>
</feature>
<keyword evidence="5 7" id="KW-0472">Membrane</keyword>
<feature type="compositionally biased region" description="Polar residues" evidence="6">
    <location>
        <begin position="730"/>
        <end position="747"/>
    </location>
</feature>
<dbReference type="GO" id="GO:0034755">
    <property type="term" value="P:iron ion transmembrane transport"/>
    <property type="evidence" value="ECO:0007669"/>
    <property type="project" value="TreeGrafter"/>
</dbReference>
<keyword evidence="3 7" id="KW-0812">Transmembrane</keyword>
<feature type="transmembrane region" description="Helical" evidence="7">
    <location>
        <begin position="488"/>
        <end position="512"/>
    </location>
</feature>
<feature type="transmembrane region" description="Helical" evidence="7">
    <location>
        <begin position="179"/>
        <end position="200"/>
    </location>
</feature>
<dbReference type="PIRSF" id="PIRSF037378">
    <property type="entry name" value="EIN2"/>
    <property type="match status" value="1"/>
</dbReference>
<dbReference type="OrthoDB" id="409173at2759"/>
<feature type="compositionally biased region" description="Low complexity" evidence="6">
    <location>
        <begin position="758"/>
        <end position="767"/>
    </location>
</feature>
<feature type="transmembrane region" description="Helical" evidence="7">
    <location>
        <begin position="410"/>
        <end position="432"/>
    </location>
</feature>
<evidence type="ECO:0000256" key="5">
    <source>
        <dbReference type="ARBA" id="ARBA00023136"/>
    </source>
</evidence>
<accession>A0A9E7KUV7</accession>
<feature type="transmembrane region" description="Helical" evidence="7">
    <location>
        <begin position="252"/>
        <end position="270"/>
    </location>
</feature>
<feature type="transmembrane region" description="Helical" evidence="7">
    <location>
        <begin position="70"/>
        <end position="89"/>
    </location>
</feature>
<dbReference type="InterPro" id="IPR001046">
    <property type="entry name" value="NRAMP_fam"/>
</dbReference>
<protein>
    <submittedName>
        <fullName evidence="8">Ethylene-insensitive protein 2</fullName>
    </submittedName>
</protein>
<evidence type="ECO:0000256" key="3">
    <source>
        <dbReference type="ARBA" id="ARBA00022692"/>
    </source>
</evidence>
<evidence type="ECO:0000256" key="2">
    <source>
        <dbReference type="ARBA" id="ARBA00009965"/>
    </source>
</evidence>
<evidence type="ECO:0000256" key="4">
    <source>
        <dbReference type="ARBA" id="ARBA00022989"/>
    </source>
</evidence>
<evidence type="ECO:0000256" key="1">
    <source>
        <dbReference type="ARBA" id="ARBA00004141"/>
    </source>
</evidence>
<organism evidence="8 9">
    <name type="scientific">Musa troglodytarum</name>
    <name type="common">fe'i banana</name>
    <dbReference type="NCBI Taxonomy" id="320322"/>
    <lineage>
        <taxon>Eukaryota</taxon>
        <taxon>Viridiplantae</taxon>
        <taxon>Streptophyta</taxon>
        <taxon>Embryophyta</taxon>
        <taxon>Tracheophyta</taxon>
        <taxon>Spermatophyta</taxon>
        <taxon>Magnoliopsida</taxon>
        <taxon>Liliopsida</taxon>
        <taxon>Zingiberales</taxon>
        <taxon>Musaceae</taxon>
        <taxon>Musa</taxon>
    </lineage>
</organism>
<keyword evidence="9" id="KW-1185">Reference proteome</keyword>
<feature type="transmembrane region" description="Helical" evidence="7">
    <location>
        <begin position="444"/>
        <end position="468"/>
    </location>
</feature>
<dbReference type="PANTHER" id="PTHR11706">
    <property type="entry name" value="SOLUTE CARRIER PROTEIN FAMILY 11 MEMBER"/>
    <property type="match status" value="1"/>
</dbReference>
<feature type="transmembrane region" description="Helical" evidence="7">
    <location>
        <begin position="212"/>
        <end position="232"/>
    </location>
</feature>
<dbReference type="GO" id="GO:0015086">
    <property type="term" value="F:cadmium ion transmembrane transporter activity"/>
    <property type="evidence" value="ECO:0007669"/>
    <property type="project" value="TreeGrafter"/>
</dbReference>
<feature type="transmembrane region" description="Helical" evidence="7">
    <location>
        <begin position="290"/>
        <end position="311"/>
    </location>
</feature>
<dbReference type="PRINTS" id="PR00447">
    <property type="entry name" value="NATRESASSCMP"/>
</dbReference>
<dbReference type="InterPro" id="IPR017187">
    <property type="entry name" value="EIN2"/>
</dbReference>
<dbReference type="Pfam" id="PF01566">
    <property type="entry name" value="Nramp"/>
    <property type="match status" value="1"/>
</dbReference>
<keyword evidence="4 7" id="KW-1133">Transmembrane helix</keyword>
<comment type="subcellular location">
    <subcellularLocation>
        <location evidence="1">Membrane</location>
        <topology evidence="1">Multi-pass membrane protein</topology>
    </subcellularLocation>
</comment>
<feature type="transmembrane region" description="Helical" evidence="7">
    <location>
        <begin position="109"/>
        <end position="132"/>
    </location>
</feature>
<proteinExistence type="inferred from homology"/>
<gene>
    <name evidence="8" type="ORF">MUK42_06522</name>
</gene>
<dbReference type="Proteomes" id="UP001055439">
    <property type="component" value="Chromosome 8"/>
</dbReference>
<feature type="compositionally biased region" description="Polar residues" evidence="6">
    <location>
        <begin position="1369"/>
        <end position="1390"/>
    </location>
</feature>
<evidence type="ECO:0000313" key="8">
    <source>
        <dbReference type="EMBL" id="URE28025.1"/>
    </source>
</evidence>
<sequence>MLPAVAAVEVWGRRRSCSVYRGRCGDDGDQSWFFKWTKSPAVIASGLLSSAVAAEEVYHQSMESRTSRGVMAHLFPSLGPALVISMGYIDLGKWLAAVDGGVRFGNDLLLLVLFFNLTAILCQYLATCVGIVTRKNLAQICSVEYSRTTCMMLGVQYQLSMITSDLTMILGVAHGFNVLFGVNILASICFAAVASVLLPISVDLLNDRKPEALYESLAGFALLLYVLGVLISQPEIPLPTNVTFPKLSGENAYSLMALLGANIMAHNFYIHSSIVQQQKRLPNVPVTALLHDHFFAILFIFTGIFVVNYVLMNSAAAVFGSTGIEFEDVSLLMDQFIFRIPIAPVAIFLVLVFSSQITALTWNIDGQEILQYFFGANISVWVQVLLVKALSVIPALCCAKCAGTEGICQLLIFCQVIQAMLLPSSVIPLFRVASSQSIMGAFKISWYLGIVALLAFFGMLASNVIFITEMLFGNSSWINDLRGGMSNGGIATCAAFLLVACVSMCFMLYLTVTPLKSASDKPETDIGMLHSRMDELELSRGRNHSRMDELVLSRGRKDDVQNKIATNEDMLSVESAVENALEHHNDKSFLDSNIDQSDTAINPDHDCHQLTHDSVASNTAIDPDHDCHQLTQDSVASDAAIDPDHDCHQPTHGISASDTFSTTMFQNEELKSVNEVDLETLNKTSSASLLDPGVVERQESDLVQKDLTLKADISRDKDDEEVLVAKESVTKSLPPSTSEDSGSSNPVQVKVSDGGIGSESSSKSSGLGRSSRRQLAIILDEFWGHLFDFHGKPTQEAIGQKYDALLGLNLINVSSIKVAVGTESSINFCTDADRGTIFSPNSMDYGSPKRMNMSKGELSYGFPMGSPSRSCNIQILNTPSQALSSRQLDSNARPYSSLHLPQCSDNHDYQPATVHEYQIASYLKEIGSGRTPYLSNVSLDSPKISKSPPSIPPGFEDSVLYGDRQNGLGSLATSSLQSPKMPRVRRVQVEGPYFNPSLIEPSENAGSSSCPKKYHSSPDISALIAASRNSLLNEANSGGPLGQPSLGRMISQQQHYLNPISKTGVSLAFDEIYQPKLQRDVLPLQSKLNPDTRSLWSRQPFEQLFGMPNGGESRGDRAVTDKLSSASEELLSRADSELKLLQSLRFCITKLLKLEGSDWLFRHNGGCDEELICKVSTTEKYIHKAGANDMNQLHSNRLQYLSSDQRFSSVQRNEEADTPYALSLPNCGDGCVWQASLVVSFGVWCVHRILELSLVESRPELWGKYTYVLNRLQGILDLAFSQPRDPLSTCSCLELAPDSSNQLPLSQQSKPIRVPFTTTSMILEIIRDVEIAVSGRKGRTGTAAGDVAFPKGKENLASVLKRYKRRLSNRTTGTHEGSLSRKIQTTSSVL</sequence>
<name>A0A9E7KUV7_9LILI</name>
<comment type="similarity">
    <text evidence="2">Belongs to the NRAMP (TC 2.A.55) family.</text>
</comment>
<feature type="transmembrane region" description="Helical" evidence="7">
    <location>
        <begin position="369"/>
        <end position="390"/>
    </location>
</feature>
<dbReference type="EMBL" id="CP097510">
    <property type="protein sequence ID" value="URE28025.1"/>
    <property type="molecule type" value="Genomic_DNA"/>
</dbReference>
<evidence type="ECO:0000256" key="6">
    <source>
        <dbReference type="SAM" id="MobiDB-lite"/>
    </source>
</evidence>
<reference evidence="8" key="1">
    <citation type="submission" date="2022-05" db="EMBL/GenBank/DDBJ databases">
        <title>The Musa troglodytarum L. genome provides insights into the mechanism of non-climacteric behaviour and enrichment of carotenoids.</title>
        <authorList>
            <person name="Wang J."/>
        </authorList>
    </citation>
    <scope>NUCLEOTIDE SEQUENCE</scope>
    <source>
        <tissue evidence="8">Leaf</tissue>
    </source>
</reference>
<evidence type="ECO:0000256" key="7">
    <source>
        <dbReference type="SAM" id="Phobius"/>
    </source>
</evidence>
<dbReference type="GO" id="GO:0005384">
    <property type="term" value="F:manganese ion transmembrane transporter activity"/>
    <property type="evidence" value="ECO:0007669"/>
    <property type="project" value="TreeGrafter"/>
</dbReference>